<protein>
    <submittedName>
        <fullName evidence="2">Uncharacterized protein</fullName>
    </submittedName>
</protein>
<evidence type="ECO:0000313" key="3">
    <source>
        <dbReference type="Proteomes" id="UP000296049"/>
    </source>
</evidence>
<dbReference type="EMBL" id="KB743404">
    <property type="protein sequence ID" value="EOA98891.1"/>
    <property type="molecule type" value="Genomic_DNA"/>
</dbReference>
<accession>R0JP49</accession>
<gene>
    <name evidence="2" type="ORF">Anapl_04182</name>
</gene>
<evidence type="ECO:0000313" key="2">
    <source>
        <dbReference type="EMBL" id="EOA98891.1"/>
    </source>
</evidence>
<dbReference type="AlphaFoldDB" id="R0JP49"/>
<name>R0JP49_ANAPL</name>
<organism evidence="2 3">
    <name type="scientific">Anas platyrhynchos</name>
    <name type="common">Mallard</name>
    <name type="synonym">Anas boschas</name>
    <dbReference type="NCBI Taxonomy" id="8839"/>
    <lineage>
        <taxon>Eukaryota</taxon>
        <taxon>Metazoa</taxon>
        <taxon>Chordata</taxon>
        <taxon>Craniata</taxon>
        <taxon>Vertebrata</taxon>
        <taxon>Euteleostomi</taxon>
        <taxon>Archelosauria</taxon>
        <taxon>Archosauria</taxon>
        <taxon>Dinosauria</taxon>
        <taxon>Saurischia</taxon>
        <taxon>Theropoda</taxon>
        <taxon>Coelurosauria</taxon>
        <taxon>Aves</taxon>
        <taxon>Neognathae</taxon>
        <taxon>Galloanserae</taxon>
        <taxon>Anseriformes</taxon>
        <taxon>Anatidae</taxon>
        <taxon>Anatinae</taxon>
        <taxon>Anas</taxon>
    </lineage>
</organism>
<feature type="region of interest" description="Disordered" evidence="1">
    <location>
        <begin position="114"/>
        <end position="134"/>
    </location>
</feature>
<sequence length="802" mass="90531">MAESFDAVLLQLRYDTGKVEELRNSNLLSCRQTEKVLNLWKQIKKRNCSIFLLITLLTLLPKELLLSCSSMISPKYSSSSTRAVFLLLHPLTWFFHVSFSHRGMGRTEVREPNLAHTPHEMPQPIKHSTEERRETEALDAKDLGVKCREISHPFQQGVLISATAFLCWTHHITKCYVGQSMHKYHQVVTLSTFHSQQSKHPCSQHKLQHNSFYPEFGDIPPQNTFKYTRTEEQTVDLAVHLSATCFCTILKGGSLQIEHYVHHIQKDISSKVNDEKAERQVFNSYAGNGIQLGSSEQAQTAWSGFSALGEDKSPASPHRVVEHETAERVSTAALFLVLDVETHENYQNYQKHDMEGKGEVCPSSQKQQETGRETGLEMTYSACLKGSCGRSTFARPNSSLPVTYGSGNQFCGNKKTPDPAQFEAICMHPANLCVTDVFWLRKASTELPRSVDGMEHLHDREMLKPQKGPTEVQVSLLQSDAIAATLPGCCSSRSQKHAVLSLRDQKYHASQHTLPAHFQEHHRVLHTLESDDGTVTSETRSDGLWGLVQRSRSAVAVSPCSWRLVAELLHGTHTSGCRTRIATSGKKGVTGCILCPFQFFREVQLLSLIHTGFPFPFAHWQFEQKTLREKLTIQTYSSPGQSSPNKTYSSPGQRWGDICCFQTRWRRLLPDASLTMNQVPPLKQLSTELTGHQHSRHNMQNISENTNVCGGRGKLFQCGNPRSGFKAAQERPDQMQRLFAKHPENMQDSSRSVWLHTYIAILWTDPASTSSCEKAAIKTPVKLLLLFLEKYGITWHRENRTL</sequence>
<reference evidence="3" key="1">
    <citation type="journal article" date="2013" name="Nat. Genet.">
        <title>The duck genome and transcriptome provide insight into an avian influenza virus reservoir species.</title>
        <authorList>
            <person name="Huang Y."/>
            <person name="Li Y."/>
            <person name="Burt D.W."/>
            <person name="Chen H."/>
            <person name="Zhang Y."/>
            <person name="Qian W."/>
            <person name="Kim H."/>
            <person name="Gan S."/>
            <person name="Zhao Y."/>
            <person name="Li J."/>
            <person name="Yi K."/>
            <person name="Feng H."/>
            <person name="Zhu P."/>
            <person name="Li B."/>
            <person name="Liu Q."/>
            <person name="Fairley S."/>
            <person name="Magor K.E."/>
            <person name="Du Z."/>
            <person name="Hu X."/>
            <person name="Goodman L."/>
            <person name="Tafer H."/>
            <person name="Vignal A."/>
            <person name="Lee T."/>
            <person name="Kim K.W."/>
            <person name="Sheng Z."/>
            <person name="An Y."/>
            <person name="Searle S."/>
            <person name="Herrero J."/>
            <person name="Groenen M.A."/>
            <person name="Crooijmans R.P."/>
            <person name="Faraut T."/>
            <person name="Cai Q."/>
            <person name="Webster R.G."/>
            <person name="Aldridge J.R."/>
            <person name="Warren W.C."/>
            <person name="Bartschat S."/>
            <person name="Kehr S."/>
            <person name="Marz M."/>
            <person name="Stadler P.F."/>
            <person name="Smith J."/>
            <person name="Kraus R.H."/>
            <person name="Zhao Y."/>
            <person name="Ren L."/>
            <person name="Fei J."/>
            <person name="Morisson M."/>
            <person name="Kaiser P."/>
            <person name="Griffin D.K."/>
            <person name="Rao M."/>
            <person name="Pitel F."/>
            <person name="Wang J."/>
            <person name="Li N."/>
        </authorList>
    </citation>
    <scope>NUCLEOTIDE SEQUENCE [LARGE SCALE GENOMIC DNA]</scope>
</reference>
<proteinExistence type="predicted"/>
<feature type="region of interest" description="Disordered" evidence="1">
    <location>
        <begin position="353"/>
        <end position="372"/>
    </location>
</feature>
<dbReference type="Proteomes" id="UP000296049">
    <property type="component" value="Unassembled WGS sequence"/>
</dbReference>
<evidence type="ECO:0000256" key="1">
    <source>
        <dbReference type="SAM" id="MobiDB-lite"/>
    </source>
</evidence>
<keyword evidence="3" id="KW-1185">Reference proteome</keyword>